<sequence>MLRIWPDPRDSKPDSKWAVGAIVALIGLGMAIQLYAWIAPLFR</sequence>
<protein>
    <submittedName>
        <fullName evidence="2">Uncharacterized protein</fullName>
    </submittedName>
</protein>
<keyword evidence="1" id="KW-0472">Membrane</keyword>
<evidence type="ECO:0000313" key="2">
    <source>
        <dbReference type="EMBL" id="MDV3455806.1"/>
    </source>
</evidence>
<feature type="transmembrane region" description="Helical" evidence="1">
    <location>
        <begin position="17"/>
        <end position="38"/>
    </location>
</feature>
<proteinExistence type="predicted"/>
<name>A0ABU3Y344_9SPHN</name>
<dbReference type="Proteomes" id="UP001273531">
    <property type="component" value="Unassembled WGS sequence"/>
</dbReference>
<dbReference type="RefSeq" id="WP_317225011.1">
    <property type="nucleotide sequence ID" value="NZ_JAWJEJ010000001.1"/>
</dbReference>
<keyword evidence="1" id="KW-0812">Transmembrane</keyword>
<gene>
    <name evidence="2" type="ORF">RZN05_02330</name>
</gene>
<evidence type="ECO:0000313" key="3">
    <source>
        <dbReference type="Proteomes" id="UP001273531"/>
    </source>
</evidence>
<reference evidence="2 3" key="1">
    <citation type="submission" date="2023-10" db="EMBL/GenBank/DDBJ databases">
        <title>Sphingomonas sp. HF-S4 16S ribosomal RNA gene Genome sequencing and assembly.</title>
        <authorList>
            <person name="Lee H."/>
        </authorList>
    </citation>
    <scope>NUCLEOTIDE SEQUENCE [LARGE SCALE GENOMIC DNA]</scope>
    <source>
        <strain evidence="2 3">HF-S4</strain>
    </source>
</reference>
<dbReference type="EMBL" id="JAWJEJ010000001">
    <property type="protein sequence ID" value="MDV3455806.1"/>
    <property type="molecule type" value="Genomic_DNA"/>
</dbReference>
<keyword evidence="1" id="KW-1133">Transmembrane helix</keyword>
<comment type="caution">
    <text evidence="2">The sequence shown here is derived from an EMBL/GenBank/DDBJ whole genome shotgun (WGS) entry which is preliminary data.</text>
</comment>
<organism evidence="2 3">
    <name type="scientific">Sphingomonas agrestis</name>
    <dbReference type="NCBI Taxonomy" id="3080540"/>
    <lineage>
        <taxon>Bacteria</taxon>
        <taxon>Pseudomonadati</taxon>
        <taxon>Pseudomonadota</taxon>
        <taxon>Alphaproteobacteria</taxon>
        <taxon>Sphingomonadales</taxon>
        <taxon>Sphingomonadaceae</taxon>
        <taxon>Sphingomonas</taxon>
    </lineage>
</organism>
<accession>A0ABU3Y344</accession>
<keyword evidence="3" id="KW-1185">Reference proteome</keyword>
<evidence type="ECO:0000256" key="1">
    <source>
        <dbReference type="SAM" id="Phobius"/>
    </source>
</evidence>